<proteinExistence type="inferred from homology"/>
<evidence type="ECO:0000256" key="2">
    <source>
        <dbReference type="ARBA" id="ARBA00022801"/>
    </source>
</evidence>
<dbReference type="Proteomes" id="UP000663854">
    <property type="component" value="Unassembled WGS sequence"/>
</dbReference>
<accession>A0A814H293</accession>
<dbReference type="GO" id="GO:0005764">
    <property type="term" value="C:lysosome"/>
    <property type="evidence" value="ECO:0007669"/>
    <property type="project" value="TreeGrafter"/>
</dbReference>
<protein>
    <recommendedName>
        <fullName evidence="8">Palmitoyl-protein hydrolase</fullName>
    </recommendedName>
</protein>
<reference evidence="4" key="1">
    <citation type="submission" date="2021-02" db="EMBL/GenBank/DDBJ databases">
        <authorList>
            <person name="Nowell W R."/>
        </authorList>
    </citation>
    <scope>NUCLEOTIDE SEQUENCE</scope>
</reference>
<keyword evidence="7" id="KW-1185">Reference proteome</keyword>
<keyword evidence="2" id="KW-0378">Hydrolase</keyword>
<dbReference type="PANTHER" id="PTHR11247:SF67">
    <property type="entry name" value="PALMITOYL-PROTEIN THIOESTERASE 3"/>
    <property type="match status" value="1"/>
</dbReference>
<comment type="similarity">
    <text evidence="1">Belongs to the palmitoyl-protein thioesterase family.</text>
</comment>
<dbReference type="GO" id="GO:0016790">
    <property type="term" value="F:thiolester hydrolase activity"/>
    <property type="evidence" value="ECO:0007669"/>
    <property type="project" value="TreeGrafter"/>
</dbReference>
<keyword evidence="3" id="KW-0732">Signal</keyword>
<dbReference type="SUPFAM" id="SSF53474">
    <property type="entry name" value="alpha/beta-Hydrolases"/>
    <property type="match status" value="1"/>
</dbReference>
<evidence type="ECO:0000313" key="5">
    <source>
        <dbReference type="EMBL" id="CAF1428366.1"/>
    </source>
</evidence>
<dbReference type="Gene3D" id="3.40.50.1820">
    <property type="entry name" value="alpha/beta hydrolase"/>
    <property type="match status" value="1"/>
</dbReference>
<dbReference type="Proteomes" id="UP000663870">
    <property type="component" value="Unassembled WGS sequence"/>
</dbReference>
<dbReference type="Pfam" id="PF02089">
    <property type="entry name" value="Palm_thioest"/>
    <property type="match status" value="1"/>
</dbReference>
<evidence type="ECO:0000313" key="4">
    <source>
        <dbReference type="EMBL" id="CAF1004624.1"/>
    </source>
</evidence>
<dbReference type="PANTHER" id="PTHR11247">
    <property type="entry name" value="PALMITOYL-PROTEIN THIOESTERASE/DOLICHYLDIPHOSPHATASE 1"/>
    <property type="match status" value="1"/>
</dbReference>
<organism evidence="4 6">
    <name type="scientific">Rotaria sordida</name>
    <dbReference type="NCBI Taxonomy" id="392033"/>
    <lineage>
        <taxon>Eukaryota</taxon>
        <taxon>Metazoa</taxon>
        <taxon>Spiralia</taxon>
        <taxon>Gnathifera</taxon>
        <taxon>Rotifera</taxon>
        <taxon>Eurotatoria</taxon>
        <taxon>Bdelloidea</taxon>
        <taxon>Philodinida</taxon>
        <taxon>Philodinidae</taxon>
        <taxon>Rotaria</taxon>
    </lineage>
</organism>
<feature type="chain" id="PRO_5036224590" description="Palmitoyl-protein hydrolase" evidence="3">
    <location>
        <begin position="16"/>
        <end position="289"/>
    </location>
</feature>
<gene>
    <name evidence="5" type="ORF">JXQ802_LOCUS36286</name>
    <name evidence="4" type="ORF">PYM288_LOCUS14790</name>
</gene>
<evidence type="ECO:0008006" key="8">
    <source>
        <dbReference type="Google" id="ProtNLM"/>
    </source>
</evidence>
<evidence type="ECO:0000256" key="3">
    <source>
        <dbReference type="SAM" id="SignalP"/>
    </source>
</evidence>
<comment type="caution">
    <text evidence="4">The sequence shown here is derived from an EMBL/GenBank/DDBJ whole genome shotgun (WGS) entry which is preliminary data.</text>
</comment>
<sequence length="289" mass="33061">MICLIFVLLISTVVSSSIYRPVVLMHGISSTAAGMEELAGWIRTSFPGIYVISVEIGNGKEDSFLLPIDKQVEQFCEIVYSDTHLRQGFNIVGYSQGSIIVRGAIERCSLPVYNLITLSGIHQGIFGIPYLLQLPEEFRELITKYAYENPVQNAISAANYWRDPNQLNRYISDCHFLPDINNERGIPNQIYRQNMIKLNAFVMTYSDIDQVVTPKESGLFMGYQPNSFNIETWNNSRQFKEDLIGLRTLWEQGKLFTFTSHVRHQDVTHAPNKDFIMKNILPFFNNTLS</sequence>
<dbReference type="AlphaFoldDB" id="A0A814H293"/>
<evidence type="ECO:0000256" key="1">
    <source>
        <dbReference type="ARBA" id="ARBA00010758"/>
    </source>
</evidence>
<dbReference type="EMBL" id="CAJNOH010000337">
    <property type="protein sequence ID" value="CAF1004624.1"/>
    <property type="molecule type" value="Genomic_DNA"/>
</dbReference>
<feature type="signal peptide" evidence="3">
    <location>
        <begin position="1"/>
        <end position="15"/>
    </location>
</feature>
<name>A0A814H293_9BILA</name>
<evidence type="ECO:0000313" key="7">
    <source>
        <dbReference type="Proteomes" id="UP000663870"/>
    </source>
</evidence>
<dbReference type="InterPro" id="IPR029058">
    <property type="entry name" value="AB_hydrolase_fold"/>
</dbReference>
<dbReference type="EMBL" id="CAJNOL010001851">
    <property type="protein sequence ID" value="CAF1428366.1"/>
    <property type="molecule type" value="Genomic_DNA"/>
</dbReference>
<evidence type="ECO:0000313" key="6">
    <source>
        <dbReference type="Proteomes" id="UP000663854"/>
    </source>
</evidence>